<dbReference type="InterPro" id="IPR006700">
    <property type="entry name" value="RsmE"/>
</dbReference>
<accession>A0A656HD71</accession>
<protein>
    <recommendedName>
        <fullName evidence="4 12">Ribosomal RNA small subunit methyltransferase E</fullName>
        <ecNumber evidence="3 12">2.1.1.193</ecNumber>
    </recommendedName>
</protein>
<dbReference type="Pfam" id="PF04452">
    <property type="entry name" value="Methyltrans_RNA"/>
    <property type="match status" value="1"/>
</dbReference>
<dbReference type="Gene3D" id="3.40.1280.10">
    <property type="match status" value="1"/>
</dbReference>
<dbReference type="InterPro" id="IPR046886">
    <property type="entry name" value="RsmE_MTase_dom"/>
</dbReference>
<dbReference type="NCBIfam" id="TIGR00046">
    <property type="entry name" value="RsmE family RNA methyltransferase"/>
    <property type="match status" value="1"/>
</dbReference>
<feature type="domain" description="Ribosomal RNA small subunit methyltransferase E methyltransferase" evidence="13">
    <location>
        <begin position="76"/>
        <end position="237"/>
    </location>
</feature>
<keyword evidence="6 12" id="KW-0698">rRNA processing</keyword>
<keyword evidence="16" id="KW-1185">Reference proteome</keyword>
<evidence type="ECO:0000256" key="8">
    <source>
        <dbReference type="ARBA" id="ARBA00022679"/>
    </source>
</evidence>
<dbReference type="InterPro" id="IPR015947">
    <property type="entry name" value="PUA-like_sf"/>
</dbReference>
<evidence type="ECO:0000256" key="11">
    <source>
        <dbReference type="ARBA" id="ARBA00047944"/>
    </source>
</evidence>
<keyword evidence="8 12" id="KW-0808">Transferase</keyword>
<evidence type="ECO:0000256" key="9">
    <source>
        <dbReference type="ARBA" id="ARBA00022691"/>
    </source>
</evidence>
<dbReference type="InterPro" id="IPR046887">
    <property type="entry name" value="RsmE_PUA-like"/>
</dbReference>
<comment type="function">
    <text evidence="10 12">Specifically methylates the N3 position of the uracil ring of uridine 1498 (m3U1498) in 16S rRNA. Acts on the fully assembled 30S ribosomal subunit.</text>
</comment>
<sequence length="243" mass="26324">MRIPRFYLPLELHAGQVLELPPETFRHAIQVLRLNAGEPLILFNGAGGEYLARVETVSKRAATARIDSFSPGNPESLLPLTLAQAIIKPDKMDFALQKAVELGVACIQPLITQRSVIRVGKEKADKKTQHWEGIVQAACEQSGRTRLPMVDAPQTLANWLETPTAGTRLILAPGDYPRINALPADLPTPISLLTGPEGGFTDEEVAQCLHAGMMAIALGPRILRAETASIAALALLQQRYGDL</sequence>
<evidence type="ECO:0000256" key="6">
    <source>
        <dbReference type="ARBA" id="ARBA00022552"/>
    </source>
</evidence>
<dbReference type="CDD" id="cd18084">
    <property type="entry name" value="RsmE-like"/>
    <property type="match status" value="1"/>
</dbReference>
<evidence type="ECO:0000256" key="10">
    <source>
        <dbReference type="ARBA" id="ARBA00025699"/>
    </source>
</evidence>
<dbReference type="Gene3D" id="2.40.240.20">
    <property type="entry name" value="Hypothetical PUA domain-like, domain 1"/>
    <property type="match status" value="1"/>
</dbReference>
<dbReference type="OrthoDB" id="9815641at2"/>
<keyword evidence="9 12" id="KW-0949">S-adenosyl-L-methionine</keyword>
<dbReference type="GO" id="GO:0070475">
    <property type="term" value="P:rRNA base methylation"/>
    <property type="evidence" value="ECO:0007669"/>
    <property type="project" value="TreeGrafter"/>
</dbReference>
<dbReference type="NCBIfam" id="NF008692">
    <property type="entry name" value="PRK11713.1-5"/>
    <property type="match status" value="1"/>
</dbReference>
<dbReference type="RefSeq" id="WP_002708750.1">
    <property type="nucleotide sequence ID" value="NZ_JH651384.1"/>
</dbReference>
<feature type="domain" description="Ribosomal RNA small subunit methyltransferase E PUA-like" evidence="14">
    <location>
        <begin position="21"/>
        <end position="66"/>
    </location>
</feature>
<dbReference type="GO" id="GO:0070042">
    <property type="term" value="F:rRNA (uridine-N3-)-methyltransferase activity"/>
    <property type="evidence" value="ECO:0007669"/>
    <property type="project" value="TreeGrafter"/>
</dbReference>
<comment type="subcellular location">
    <subcellularLocation>
        <location evidence="1 12">Cytoplasm</location>
    </subcellularLocation>
</comment>
<dbReference type="Pfam" id="PF20260">
    <property type="entry name" value="PUA_4"/>
    <property type="match status" value="1"/>
</dbReference>
<dbReference type="PANTHER" id="PTHR30027:SF3">
    <property type="entry name" value="16S RRNA (URACIL(1498)-N(3))-METHYLTRANSFERASE"/>
    <property type="match status" value="1"/>
</dbReference>
<dbReference type="EMBL" id="JH651384">
    <property type="protein sequence ID" value="EIJ34828.1"/>
    <property type="molecule type" value="Genomic_DNA"/>
</dbReference>
<reference evidence="16" key="1">
    <citation type="journal article" date="2011" name="Stand. Genomic Sci.">
        <title>Genome sequence of the filamentous, gliding Thiothrix nivea neotype strain (JP2(T)).</title>
        <authorList>
            <person name="Lapidus A."/>
            <person name="Nolan M."/>
            <person name="Lucas S."/>
            <person name="Glavina Del Rio T."/>
            <person name="Tice H."/>
            <person name="Cheng J.F."/>
            <person name="Tapia R."/>
            <person name="Han C."/>
            <person name="Goodwin L."/>
            <person name="Pitluck S."/>
            <person name="Liolios K."/>
            <person name="Pagani I."/>
            <person name="Ivanova N."/>
            <person name="Huntemann M."/>
            <person name="Mavromatis K."/>
            <person name="Mikhailova N."/>
            <person name="Pati A."/>
            <person name="Chen A."/>
            <person name="Palaniappan K."/>
            <person name="Land M."/>
            <person name="Brambilla E.M."/>
            <person name="Rohde M."/>
            <person name="Abt B."/>
            <person name="Verbarg S."/>
            <person name="Goker M."/>
            <person name="Bristow J."/>
            <person name="Eisen J.A."/>
            <person name="Markowitz V."/>
            <person name="Hugenholtz P."/>
            <person name="Kyrpides N.C."/>
            <person name="Klenk H.P."/>
            <person name="Woyke T."/>
        </authorList>
    </citation>
    <scope>NUCLEOTIDE SEQUENCE [LARGE SCALE GENOMIC DNA]</scope>
    <source>
        <strain evidence="16">ATCC 35100 / DSM 5205 / JP2</strain>
    </source>
</reference>
<dbReference type="InterPro" id="IPR029028">
    <property type="entry name" value="Alpha/beta_knot_MTases"/>
</dbReference>
<evidence type="ECO:0000256" key="4">
    <source>
        <dbReference type="ARBA" id="ARBA00013673"/>
    </source>
</evidence>
<dbReference type="InterPro" id="IPR029026">
    <property type="entry name" value="tRNA_m1G_MTases_N"/>
</dbReference>
<comment type="catalytic activity">
    <reaction evidence="11 12">
        <text>uridine(1498) in 16S rRNA + S-adenosyl-L-methionine = N(3)-methyluridine(1498) in 16S rRNA + S-adenosyl-L-homocysteine + H(+)</text>
        <dbReference type="Rhea" id="RHEA:42920"/>
        <dbReference type="Rhea" id="RHEA-COMP:10283"/>
        <dbReference type="Rhea" id="RHEA-COMP:10284"/>
        <dbReference type="ChEBI" id="CHEBI:15378"/>
        <dbReference type="ChEBI" id="CHEBI:57856"/>
        <dbReference type="ChEBI" id="CHEBI:59789"/>
        <dbReference type="ChEBI" id="CHEBI:65315"/>
        <dbReference type="ChEBI" id="CHEBI:74502"/>
        <dbReference type="EC" id="2.1.1.193"/>
    </reaction>
</comment>
<dbReference type="SUPFAM" id="SSF75217">
    <property type="entry name" value="alpha/beta knot"/>
    <property type="match status" value="1"/>
</dbReference>
<evidence type="ECO:0000259" key="13">
    <source>
        <dbReference type="Pfam" id="PF04452"/>
    </source>
</evidence>
<evidence type="ECO:0000256" key="5">
    <source>
        <dbReference type="ARBA" id="ARBA00022490"/>
    </source>
</evidence>
<dbReference type="PIRSF" id="PIRSF015601">
    <property type="entry name" value="MTase_slr0722"/>
    <property type="match status" value="1"/>
</dbReference>
<keyword evidence="5 12" id="KW-0963">Cytoplasm</keyword>
<dbReference type="AlphaFoldDB" id="A0A656HD71"/>
<evidence type="ECO:0000256" key="3">
    <source>
        <dbReference type="ARBA" id="ARBA00012328"/>
    </source>
</evidence>
<evidence type="ECO:0000256" key="7">
    <source>
        <dbReference type="ARBA" id="ARBA00022603"/>
    </source>
</evidence>
<evidence type="ECO:0000313" key="16">
    <source>
        <dbReference type="Proteomes" id="UP000005317"/>
    </source>
</evidence>
<proteinExistence type="inferred from homology"/>
<keyword evidence="7 12" id="KW-0489">Methyltransferase</keyword>
<evidence type="ECO:0000256" key="1">
    <source>
        <dbReference type="ARBA" id="ARBA00004496"/>
    </source>
</evidence>
<dbReference type="SUPFAM" id="SSF88697">
    <property type="entry name" value="PUA domain-like"/>
    <property type="match status" value="1"/>
</dbReference>
<comment type="similarity">
    <text evidence="2 12">Belongs to the RNA methyltransferase RsmE family.</text>
</comment>
<evidence type="ECO:0000313" key="15">
    <source>
        <dbReference type="EMBL" id="EIJ34828.1"/>
    </source>
</evidence>
<dbReference type="GO" id="GO:0005737">
    <property type="term" value="C:cytoplasm"/>
    <property type="evidence" value="ECO:0007669"/>
    <property type="project" value="UniProtKB-SubCell"/>
</dbReference>
<gene>
    <name evidence="15" type="ORF">Thini_2270</name>
</gene>
<dbReference type="PANTHER" id="PTHR30027">
    <property type="entry name" value="RIBOSOMAL RNA SMALL SUBUNIT METHYLTRANSFERASE E"/>
    <property type="match status" value="1"/>
</dbReference>
<evidence type="ECO:0000259" key="14">
    <source>
        <dbReference type="Pfam" id="PF20260"/>
    </source>
</evidence>
<evidence type="ECO:0000256" key="12">
    <source>
        <dbReference type="PIRNR" id="PIRNR015601"/>
    </source>
</evidence>
<evidence type="ECO:0000256" key="2">
    <source>
        <dbReference type="ARBA" id="ARBA00005528"/>
    </source>
</evidence>
<dbReference type="EC" id="2.1.1.193" evidence="3 12"/>
<dbReference type="Proteomes" id="UP000005317">
    <property type="component" value="Unassembled WGS sequence"/>
</dbReference>
<name>A0A656HD71_THINJ</name>
<organism evidence="15 16">
    <name type="scientific">Thiothrix nivea (strain ATCC 35100 / DSM 5205 / JP2)</name>
    <dbReference type="NCBI Taxonomy" id="870187"/>
    <lineage>
        <taxon>Bacteria</taxon>
        <taxon>Pseudomonadati</taxon>
        <taxon>Pseudomonadota</taxon>
        <taxon>Gammaproteobacteria</taxon>
        <taxon>Thiotrichales</taxon>
        <taxon>Thiotrichaceae</taxon>
        <taxon>Thiothrix</taxon>
    </lineage>
</organism>